<dbReference type="Pfam" id="PF13561">
    <property type="entry name" value="adh_short_C2"/>
    <property type="match status" value="1"/>
</dbReference>
<protein>
    <submittedName>
        <fullName evidence="4">Unannotated protein</fullName>
    </submittedName>
</protein>
<reference evidence="4" key="1">
    <citation type="submission" date="2020-05" db="EMBL/GenBank/DDBJ databases">
        <authorList>
            <person name="Chiriac C."/>
            <person name="Salcher M."/>
            <person name="Ghai R."/>
            <person name="Kavagutti S V."/>
        </authorList>
    </citation>
    <scope>NUCLEOTIDE SEQUENCE</scope>
</reference>
<dbReference type="EMBL" id="CAEZXX010000282">
    <property type="protein sequence ID" value="CAB4733741.1"/>
    <property type="molecule type" value="Genomic_DNA"/>
</dbReference>
<evidence type="ECO:0000313" key="5">
    <source>
        <dbReference type="EMBL" id="CAB4886784.1"/>
    </source>
</evidence>
<sequence length="259" mass="27425">MTNLFDLTGKVALITGGNGGVGLGFAQALADHGADIAIWGTNETKNAVAKAQLEQTGRRVFTLRCDVGDHEAVGEAMTETVGALGRLDACFVNAGVPGAGVPFVDFTMEEWHRVMRVNLDGAFSTAQAACRVMKAQFEREGVGGSIVFSSSGSAFQGQQKGQHYGASKAGLNAMMRAIAVEHARHAIRATSLVIGWTESEMTAPSFALKKFADNVIPRIPMRRWGQPSDLGGIAVYLTSDASSWHTGDIITLDGGYSIF</sequence>
<dbReference type="InterPro" id="IPR020904">
    <property type="entry name" value="Sc_DH/Rdtase_CS"/>
</dbReference>
<dbReference type="FunFam" id="3.40.50.720:FF:000084">
    <property type="entry name" value="Short-chain dehydrogenase reductase"/>
    <property type="match status" value="1"/>
</dbReference>
<dbReference type="SUPFAM" id="SSF51735">
    <property type="entry name" value="NAD(P)-binding Rossmann-fold domains"/>
    <property type="match status" value="1"/>
</dbReference>
<dbReference type="PROSITE" id="PS00061">
    <property type="entry name" value="ADH_SHORT"/>
    <property type="match status" value="1"/>
</dbReference>
<dbReference type="InterPro" id="IPR036291">
    <property type="entry name" value="NAD(P)-bd_dom_sf"/>
</dbReference>
<dbReference type="EMBL" id="CAFBLR010000304">
    <property type="protein sequence ID" value="CAB4886784.1"/>
    <property type="molecule type" value="Genomic_DNA"/>
</dbReference>
<evidence type="ECO:0000313" key="4">
    <source>
        <dbReference type="EMBL" id="CAB4748166.1"/>
    </source>
</evidence>
<organism evidence="4">
    <name type="scientific">freshwater metagenome</name>
    <dbReference type="NCBI Taxonomy" id="449393"/>
    <lineage>
        <taxon>unclassified sequences</taxon>
        <taxon>metagenomes</taxon>
        <taxon>ecological metagenomes</taxon>
    </lineage>
</organism>
<evidence type="ECO:0000256" key="1">
    <source>
        <dbReference type="ARBA" id="ARBA00006484"/>
    </source>
</evidence>
<evidence type="ECO:0000313" key="6">
    <source>
        <dbReference type="EMBL" id="CAB5055047.1"/>
    </source>
</evidence>
<dbReference type="EMBL" id="CAEZYY010000008">
    <property type="protein sequence ID" value="CAB4748166.1"/>
    <property type="molecule type" value="Genomic_DNA"/>
</dbReference>
<dbReference type="GO" id="GO:0016616">
    <property type="term" value="F:oxidoreductase activity, acting on the CH-OH group of donors, NAD or NADP as acceptor"/>
    <property type="evidence" value="ECO:0007669"/>
    <property type="project" value="TreeGrafter"/>
</dbReference>
<dbReference type="InterPro" id="IPR002347">
    <property type="entry name" value="SDR_fam"/>
</dbReference>
<dbReference type="PRINTS" id="PR00081">
    <property type="entry name" value="GDHRDH"/>
</dbReference>
<feature type="domain" description="Ketoreductase" evidence="2">
    <location>
        <begin position="10"/>
        <end position="199"/>
    </location>
</feature>
<dbReference type="SMART" id="SM00822">
    <property type="entry name" value="PKS_KR"/>
    <property type="match status" value="1"/>
</dbReference>
<dbReference type="PANTHER" id="PTHR42760">
    <property type="entry name" value="SHORT-CHAIN DEHYDROGENASES/REDUCTASES FAMILY MEMBER"/>
    <property type="match status" value="1"/>
</dbReference>
<comment type="similarity">
    <text evidence="1">Belongs to the short-chain dehydrogenases/reductases (SDR) family.</text>
</comment>
<name>A0A6J6TLU6_9ZZZZ</name>
<proteinExistence type="inferred from homology"/>
<dbReference type="InterPro" id="IPR057326">
    <property type="entry name" value="KR_dom"/>
</dbReference>
<accession>A0A6J6TLU6</accession>
<gene>
    <name evidence="3" type="ORF">UFOPK2602_02509</name>
    <name evidence="4" type="ORF">UFOPK2806_00844</name>
    <name evidence="5" type="ORF">UFOPK3417_02097</name>
    <name evidence="6" type="ORF">UFOPK4306_00377</name>
</gene>
<evidence type="ECO:0000259" key="2">
    <source>
        <dbReference type="SMART" id="SM00822"/>
    </source>
</evidence>
<evidence type="ECO:0000313" key="3">
    <source>
        <dbReference type="EMBL" id="CAB4733741.1"/>
    </source>
</evidence>
<dbReference type="AlphaFoldDB" id="A0A6J6TLU6"/>
<dbReference type="EMBL" id="CAFBQP010000010">
    <property type="protein sequence ID" value="CAB5055047.1"/>
    <property type="molecule type" value="Genomic_DNA"/>
</dbReference>
<dbReference type="Gene3D" id="3.40.50.720">
    <property type="entry name" value="NAD(P)-binding Rossmann-like Domain"/>
    <property type="match status" value="1"/>
</dbReference>